<gene>
    <name evidence="1" type="ORF">HYALB_00002007</name>
</gene>
<dbReference type="Proteomes" id="UP000701801">
    <property type="component" value="Unassembled WGS sequence"/>
</dbReference>
<keyword evidence="2" id="KW-1185">Reference proteome</keyword>
<dbReference type="OrthoDB" id="10284011at2759"/>
<dbReference type="EMBL" id="CAJVRM010000020">
    <property type="protein sequence ID" value="CAG8971425.1"/>
    <property type="molecule type" value="Genomic_DNA"/>
</dbReference>
<organism evidence="1 2">
    <name type="scientific">Hymenoscyphus albidus</name>
    <dbReference type="NCBI Taxonomy" id="595503"/>
    <lineage>
        <taxon>Eukaryota</taxon>
        <taxon>Fungi</taxon>
        <taxon>Dikarya</taxon>
        <taxon>Ascomycota</taxon>
        <taxon>Pezizomycotina</taxon>
        <taxon>Leotiomycetes</taxon>
        <taxon>Helotiales</taxon>
        <taxon>Helotiaceae</taxon>
        <taxon>Hymenoscyphus</taxon>
    </lineage>
</organism>
<dbReference type="AlphaFoldDB" id="A0A9N9LDY4"/>
<accession>A0A9N9LDY4</accession>
<protein>
    <submittedName>
        <fullName evidence="1">Uncharacterized protein</fullName>
    </submittedName>
</protein>
<sequence length="68" mass="7996">MPKKDSRRDICLKRRRNWDMEGSTYVKPVDRFMPARMVETTGALADVLKEDLTCQQHTQNSIKCILRN</sequence>
<proteinExistence type="predicted"/>
<reference evidence="1" key="1">
    <citation type="submission" date="2021-07" db="EMBL/GenBank/DDBJ databases">
        <authorList>
            <person name="Durling M."/>
        </authorList>
    </citation>
    <scope>NUCLEOTIDE SEQUENCE</scope>
</reference>
<name>A0A9N9LDY4_9HELO</name>
<comment type="caution">
    <text evidence="1">The sequence shown here is derived from an EMBL/GenBank/DDBJ whole genome shotgun (WGS) entry which is preliminary data.</text>
</comment>
<evidence type="ECO:0000313" key="2">
    <source>
        <dbReference type="Proteomes" id="UP000701801"/>
    </source>
</evidence>
<evidence type="ECO:0000313" key="1">
    <source>
        <dbReference type="EMBL" id="CAG8971425.1"/>
    </source>
</evidence>